<evidence type="ECO:0000256" key="9">
    <source>
        <dbReference type="ARBA" id="ARBA00022737"/>
    </source>
</evidence>
<evidence type="ECO:0000256" key="2">
    <source>
        <dbReference type="ARBA" id="ARBA00004496"/>
    </source>
</evidence>
<dbReference type="GO" id="GO:0033588">
    <property type="term" value="C:elongator holoenzyme complex"/>
    <property type="evidence" value="ECO:0007669"/>
    <property type="project" value="InterPro"/>
</dbReference>
<dbReference type="STRING" id="6216.A0A158QFJ9"/>
<organism evidence="14">
    <name type="scientific">Hymenolepis diminuta</name>
    <name type="common">Rat tapeworm</name>
    <dbReference type="NCBI Taxonomy" id="6216"/>
    <lineage>
        <taxon>Eukaryota</taxon>
        <taxon>Metazoa</taxon>
        <taxon>Spiralia</taxon>
        <taxon>Lophotrochozoa</taxon>
        <taxon>Platyhelminthes</taxon>
        <taxon>Cestoda</taxon>
        <taxon>Eucestoda</taxon>
        <taxon>Cyclophyllidea</taxon>
        <taxon>Hymenolepididae</taxon>
        <taxon>Hymenolepis</taxon>
    </lineage>
</organism>
<dbReference type="WBParaSite" id="HDID_0000898001-mRNA-1">
    <property type="protein sequence ID" value="HDID_0000898001-mRNA-1"/>
    <property type="gene ID" value="HDID_0000898001"/>
</dbReference>
<reference evidence="12 13" key="2">
    <citation type="submission" date="2018-11" db="EMBL/GenBank/DDBJ databases">
        <authorList>
            <consortium name="Pathogen Informatics"/>
        </authorList>
    </citation>
    <scope>NUCLEOTIDE SEQUENCE [LARGE SCALE GENOMIC DNA]</scope>
</reference>
<dbReference type="Proteomes" id="UP000274504">
    <property type="component" value="Unassembled WGS sequence"/>
</dbReference>
<evidence type="ECO:0000256" key="11">
    <source>
        <dbReference type="PROSITE-ProRule" id="PRU00221"/>
    </source>
</evidence>
<sequence length="948" mass="104838">MTSAFLFSKDSWPDAKQILYQLIDIDIPEVVEMLAAPVSRKNCDSIYGWMPNDYQKTIRALMTRYLETWVKASNQKITMIPPKFVDPMTTARPRRAFIAYKEGLDYTFNCSDSVDAESNSVVCEYTAAAINSRPECISVQHFHHSGVAQMLAYGSSRAICLAKTVNNDIRVFKTIFGNHDTVSCVRWIDSFKGPTITKFESCLVSGSEDGNVKIWSIGGNQEKELISVKLPSAVISVHAVFADESESQIVLAAACKEQITVWTLRLSHVDDKATSAEVINEIVIEYTTYTCLTLRLWCLMQNLLVLFAGMSSGHAEVRTVVPGESSAAIAGCLQGHCDWINCLDCIQMHPPTEPAVKGQQILVATGSKDNQIRIWHLQFLEGSGEGLKDQRLKLPAPYSRTHIFLSRLESVIKGHDHSVTGLAWSPVPWTPTSRPQLLSASADKTLIIWAPSDPLFLSNGEANLVSEGAWLEQISVGTVGGKSLGFLGCAWGNYNNEIYGHGFRGDLSTWSTNGEPRITLTGHYNTVTDLSWCREVIDGAPIKSIASSVDGESSISVYPAYLLTCGLDSTVRLHGLFYTEGSGCSPPVRMWRELARPQLHGYEINSVVSMDFIHYISAGDEKVGRVFSATESFVERFLSEATIKTHPGLQLLPLAAVQPEQGLSNRPMIEEEEQDLIEANPEYIKQSYPPTESALTETTLWLETNKLYGHGNELYSLALNPQGTLLASTCKAAKEEFAQILLWRTDNWQIHQTLHFHRLTVSQMRFNTAGDKLVSVSRDRLWALWKAGNDSGDEMHPNFQLYKRPGKNAHSRIIWSCAWSPDNTAFFTASRDKQIMAWDSESGERIGSPWSLSEPITSFDIGSTISGHAGAFFAAVGFETGGIELLAISLTDQTCTSLFKMPANWSHMGLSVKCLALHPINDEESILASGGEDGMVRIFKINPSSLTK</sequence>
<reference evidence="14" key="1">
    <citation type="submission" date="2016-04" db="UniProtKB">
        <authorList>
            <consortium name="WormBaseParasite"/>
        </authorList>
    </citation>
    <scope>IDENTIFICATION</scope>
</reference>
<comment type="subcellular location">
    <subcellularLocation>
        <location evidence="2">Cytoplasm</location>
    </subcellularLocation>
    <subcellularLocation>
        <location evidence="1">Nucleus</location>
    </subcellularLocation>
</comment>
<evidence type="ECO:0000313" key="14">
    <source>
        <dbReference type="WBParaSite" id="HDID_0000898001-mRNA-1"/>
    </source>
</evidence>
<dbReference type="SUPFAM" id="SSF50998">
    <property type="entry name" value="Quinoprotein alcohol dehydrogenase-like"/>
    <property type="match status" value="1"/>
</dbReference>
<dbReference type="GO" id="GO:0002098">
    <property type="term" value="P:tRNA wobble uridine modification"/>
    <property type="evidence" value="ECO:0007669"/>
    <property type="project" value="InterPro"/>
</dbReference>
<feature type="repeat" description="WD" evidence="11">
    <location>
        <begin position="203"/>
        <end position="217"/>
    </location>
</feature>
<comment type="pathway">
    <text evidence="3">tRNA modification; 5-methoxycarbonylmethyl-2-thiouridine-tRNA biosynthesis.</text>
</comment>
<dbReference type="Pfam" id="PF00400">
    <property type="entry name" value="WD40"/>
    <property type="match status" value="5"/>
</dbReference>
<dbReference type="PROSITE" id="PS50082">
    <property type="entry name" value="WD_REPEATS_2"/>
    <property type="match status" value="4"/>
</dbReference>
<dbReference type="InterPro" id="IPR036322">
    <property type="entry name" value="WD40_repeat_dom_sf"/>
</dbReference>
<feature type="repeat" description="WD" evidence="11">
    <location>
        <begin position="412"/>
        <end position="449"/>
    </location>
</feature>
<evidence type="ECO:0000256" key="3">
    <source>
        <dbReference type="ARBA" id="ARBA00005043"/>
    </source>
</evidence>
<dbReference type="UniPathway" id="UPA00988"/>
<dbReference type="AlphaFoldDB" id="A0A158QFJ9"/>
<dbReference type="InterPro" id="IPR020472">
    <property type="entry name" value="WD40_PAC1"/>
</dbReference>
<dbReference type="EMBL" id="UYSG01011180">
    <property type="protein sequence ID" value="VDL61296.1"/>
    <property type="molecule type" value="Genomic_DNA"/>
</dbReference>
<keyword evidence="7 11" id="KW-0853">WD repeat</keyword>
<evidence type="ECO:0000256" key="1">
    <source>
        <dbReference type="ARBA" id="ARBA00004123"/>
    </source>
</evidence>
<dbReference type="PANTHER" id="PTHR44111:SF1">
    <property type="entry name" value="ELONGATOR COMPLEX PROTEIN 2"/>
    <property type="match status" value="1"/>
</dbReference>
<dbReference type="SMART" id="SM00320">
    <property type="entry name" value="WD40"/>
    <property type="match status" value="8"/>
</dbReference>
<dbReference type="GO" id="GO:0005634">
    <property type="term" value="C:nucleus"/>
    <property type="evidence" value="ECO:0007669"/>
    <property type="project" value="UniProtKB-SubCell"/>
</dbReference>
<feature type="repeat" description="WD" evidence="11">
    <location>
        <begin position="362"/>
        <end position="378"/>
    </location>
</feature>
<evidence type="ECO:0000256" key="10">
    <source>
        <dbReference type="ARBA" id="ARBA00023242"/>
    </source>
</evidence>
<dbReference type="PRINTS" id="PR00320">
    <property type="entry name" value="GPROTEINBRPT"/>
</dbReference>
<keyword evidence="6" id="KW-0963">Cytoplasm</keyword>
<feature type="repeat" description="WD" evidence="11">
    <location>
        <begin position="807"/>
        <end position="848"/>
    </location>
</feature>
<gene>
    <name evidence="12" type="ORF">HDID_LOCUS8978</name>
</gene>
<keyword evidence="8" id="KW-0819">tRNA processing</keyword>
<evidence type="ECO:0000313" key="13">
    <source>
        <dbReference type="Proteomes" id="UP000274504"/>
    </source>
</evidence>
<evidence type="ECO:0000256" key="6">
    <source>
        <dbReference type="ARBA" id="ARBA00022490"/>
    </source>
</evidence>
<keyword evidence="9" id="KW-0677">Repeat</keyword>
<evidence type="ECO:0000256" key="8">
    <source>
        <dbReference type="ARBA" id="ARBA00022694"/>
    </source>
</evidence>
<evidence type="ECO:0000256" key="4">
    <source>
        <dbReference type="ARBA" id="ARBA00005881"/>
    </source>
</evidence>
<dbReference type="GO" id="GO:0005737">
    <property type="term" value="C:cytoplasm"/>
    <property type="evidence" value="ECO:0007669"/>
    <property type="project" value="UniProtKB-SubCell"/>
</dbReference>
<dbReference type="PANTHER" id="PTHR44111">
    <property type="entry name" value="ELONGATOR COMPLEX PROTEIN 2"/>
    <property type="match status" value="1"/>
</dbReference>
<dbReference type="InterPro" id="IPR037289">
    <property type="entry name" value="Elp2"/>
</dbReference>
<dbReference type="PROSITE" id="PS50294">
    <property type="entry name" value="WD_REPEATS_REGION"/>
    <property type="match status" value="1"/>
</dbReference>
<comment type="similarity">
    <text evidence="4">Belongs to the WD repeat ELP2 family.</text>
</comment>
<evidence type="ECO:0000256" key="5">
    <source>
        <dbReference type="ARBA" id="ARBA00020267"/>
    </source>
</evidence>
<dbReference type="Gene3D" id="2.130.10.10">
    <property type="entry name" value="YVTN repeat-like/Quinoprotein amine dehydrogenase"/>
    <property type="match status" value="4"/>
</dbReference>
<accession>A0A158QFJ9</accession>
<dbReference type="InterPro" id="IPR015943">
    <property type="entry name" value="WD40/YVTN_repeat-like_dom_sf"/>
</dbReference>
<dbReference type="InterPro" id="IPR011047">
    <property type="entry name" value="Quinoprotein_ADH-like_sf"/>
</dbReference>
<name>A0A158QFJ9_HYMDI</name>
<evidence type="ECO:0000256" key="7">
    <source>
        <dbReference type="ARBA" id="ARBA00022574"/>
    </source>
</evidence>
<dbReference type="SUPFAM" id="SSF50978">
    <property type="entry name" value="WD40 repeat-like"/>
    <property type="match status" value="1"/>
</dbReference>
<keyword evidence="10" id="KW-0539">Nucleus</keyword>
<evidence type="ECO:0000313" key="12">
    <source>
        <dbReference type="EMBL" id="VDL61296.1"/>
    </source>
</evidence>
<dbReference type="InterPro" id="IPR001680">
    <property type="entry name" value="WD40_rpt"/>
</dbReference>
<proteinExistence type="inferred from homology"/>
<dbReference type="OrthoDB" id="27911at2759"/>
<protein>
    <recommendedName>
        <fullName evidence="5">Elongator complex protein 2</fullName>
    </recommendedName>
</protein>